<name>A0A4V0NGY1_SORCE</name>
<dbReference type="AlphaFoldDB" id="A0A4V0NGY1"/>
<gene>
    <name evidence="3" type="ORF">SOCE836_069280</name>
</gene>
<keyword evidence="1" id="KW-0175">Coiled coil</keyword>
<reference evidence="3 4" key="1">
    <citation type="submission" date="2015-09" db="EMBL/GenBank/DDBJ databases">
        <title>Sorangium comparison.</title>
        <authorList>
            <person name="Zaburannyi N."/>
            <person name="Bunk B."/>
            <person name="Overmann J."/>
            <person name="Mueller R."/>
        </authorList>
    </citation>
    <scope>NUCLEOTIDE SEQUENCE [LARGE SCALE GENOMIC DNA]</scope>
    <source>
        <strain evidence="3 4">So ce836</strain>
    </source>
</reference>
<dbReference type="Gene3D" id="1.20.1270.390">
    <property type="match status" value="1"/>
</dbReference>
<proteinExistence type="predicted"/>
<dbReference type="Pfam" id="PF14346">
    <property type="entry name" value="DUF4398"/>
    <property type="match status" value="1"/>
</dbReference>
<dbReference type="InterPro" id="IPR025511">
    <property type="entry name" value="DUF4398"/>
</dbReference>
<feature type="domain" description="DUF4398" evidence="2">
    <location>
        <begin position="47"/>
        <end position="126"/>
    </location>
</feature>
<evidence type="ECO:0000313" key="3">
    <source>
        <dbReference type="EMBL" id="AUX34752.1"/>
    </source>
</evidence>
<dbReference type="EMBL" id="CP012672">
    <property type="protein sequence ID" value="AUX34752.1"/>
    <property type="molecule type" value="Genomic_DNA"/>
</dbReference>
<evidence type="ECO:0000259" key="2">
    <source>
        <dbReference type="Pfam" id="PF14346"/>
    </source>
</evidence>
<protein>
    <recommendedName>
        <fullName evidence="2">DUF4398 domain-containing protein</fullName>
    </recommendedName>
</protein>
<evidence type="ECO:0000313" key="4">
    <source>
        <dbReference type="Proteomes" id="UP000295497"/>
    </source>
</evidence>
<sequence length="139" mass="14773">MLYKGRVNRRPNDKPALRRLASPVAALAALLGLALAGCGGSLPPPNDQLAESQAAIRAADEVGAEADPQATLHLKLAREQLEKAKKLIEAEENEPALRLLERAEADAELALAIAKARATQAQAQEALKQVEKLQESGVQ</sequence>
<organism evidence="3 4">
    <name type="scientific">Sorangium cellulosum</name>
    <name type="common">Polyangium cellulosum</name>
    <dbReference type="NCBI Taxonomy" id="56"/>
    <lineage>
        <taxon>Bacteria</taxon>
        <taxon>Pseudomonadati</taxon>
        <taxon>Myxococcota</taxon>
        <taxon>Polyangia</taxon>
        <taxon>Polyangiales</taxon>
        <taxon>Polyangiaceae</taxon>
        <taxon>Sorangium</taxon>
    </lineage>
</organism>
<accession>A0A4V0NGY1</accession>
<feature type="coiled-coil region" evidence="1">
    <location>
        <begin position="74"/>
        <end position="136"/>
    </location>
</feature>
<dbReference type="Proteomes" id="UP000295497">
    <property type="component" value="Chromosome"/>
</dbReference>
<evidence type="ECO:0000256" key="1">
    <source>
        <dbReference type="SAM" id="Coils"/>
    </source>
</evidence>